<gene>
    <name evidence="2" type="ORF">KDK92_01390</name>
</gene>
<proteinExistence type="predicted"/>
<dbReference type="InterPro" id="IPR001969">
    <property type="entry name" value="Aspartic_peptidase_AS"/>
</dbReference>
<accession>A0A9J6NV76</accession>
<dbReference type="PROSITE" id="PS00141">
    <property type="entry name" value="ASP_PROTEASE"/>
    <property type="match status" value="1"/>
</dbReference>
<dbReference type="GO" id="GO:0004190">
    <property type="term" value="F:aspartic-type endopeptidase activity"/>
    <property type="evidence" value="ECO:0007669"/>
    <property type="project" value="InterPro"/>
</dbReference>
<protein>
    <submittedName>
        <fullName evidence="2">Sulfurtransferase TusA family protein</fullName>
    </submittedName>
</protein>
<reference evidence="2" key="2">
    <citation type="submission" date="2021-04" db="EMBL/GenBank/DDBJ databases">
        <authorList>
            <person name="Dong X."/>
        </authorList>
    </citation>
    <scope>NUCLEOTIDE SEQUENCE</scope>
    <source>
        <strain evidence="2">ZWT</strain>
    </source>
</reference>
<dbReference type="AlphaFoldDB" id="A0A9J6NV76"/>
<name>A0A9J6NV76_9CLOT</name>
<dbReference type="Gene3D" id="3.30.110.40">
    <property type="entry name" value="TusA-like domain"/>
    <property type="match status" value="1"/>
</dbReference>
<reference evidence="2" key="1">
    <citation type="journal article" date="2021" name="mSystems">
        <title>Bacteria and Archaea Synergistically Convert Glycine Betaine to Biogenic Methane in the Formosa Cold Seep of the South China Sea.</title>
        <authorList>
            <person name="Li L."/>
            <person name="Zhang W."/>
            <person name="Zhang S."/>
            <person name="Song L."/>
            <person name="Sun Q."/>
            <person name="Zhang H."/>
            <person name="Xiang H."/>
            <person name="Dong X."/>
        </authorList>
    </citation>
    <scope>NUCLEOTIDE SEQUENCE</scope>
    <source>
        <strain evidence="2">ZWT</strain>
    </source>
</reference>
<evidence type="ECO:0000313" key="2">
    <source>
        <dbReference type="EMBL" id="MCM1988378.1"/>
    </source>
</evidence>
<dbReference type="Proteomes" id="UP001056429">
    <property type="component" value="Unassembled WGS sequence"/>
</dbReference>
<keyword evidence="3" id="KW-1185">Reference proteome</keyword>
<evidence type="ECO:0000313" key="3">
    <source>
        <dbReference type="Proteomes" id="UP001056429"/>
    </source>
</evidence>
<dbReference type="EMBL" id="JAGSOJ010000001">
    <property type="protein sequence ID" value="MCM1988378.1"/>
    <property type="molecule type" value="Genomic_DNA"/>
</dbReference>
<feature type="domain" description="UPF0033" evidence="1">
    <location>
        <begin position="2"/>
        <end position="65"/>
    </location>
</feature>
<dbReference type="InterPro" id="IPR001455">
    <property type="entry name" value="TusA-like"/>
</dbReference>
<comment type="caution">
    <text evidence="2">The sequence shown here is derived from an EMBL/GenBank/DDBJ whole genome shotgun (WGS) entry which is preliminary data.</text>
</comment>
<sequence length="68" mass="7723">MIQVDARGLACPQPIMKARDIIAENPQEFEIIVDTGAPKTNVPRFIKRSGYKVELIEKEDEVTIIARR</sequence>
<evidence type="ECO:0000259" key="1">
    <source>
        <dbReference type="Pfam" id="PF01206"/>
    </source>
</evidence>
<organism evidence="2 3">
    <name type="scientific">Oceanirhabdus seepicola</name>
    <dbReference type="NCBI Taxonomy" id="2828781"/>
    <lineage>
        <taxon>Bacteria</taxon>
        <taxon>Bacillati</taxon>
        <taxon>Bacillota</taxon>
        <taxon>Clostridia</taxon>
        <taxon>Eubacteriales</taxon>
        <taxon>Clostridiaceae</taxon>
        <taxon>Oceanirhabdus</taxon>
    </lineage>
</organism>
<dbReference type="Pfam" id="PF01206">
    <property type="entry name" value="TusA"/>
    <property type="match status" value="1"/>
</dbReference>
<dbReference type="InterPro" id="IPR036868">
    <property type="entry name" value="TusA-like_sf"/>
</dbReference>
<dbReference type="RefSeq" id="WP_250857247.1">
    <property type="nucleotide sequence ID" value="NZ_JAGSOJ010000001.1"/>
</dbReference>
<dbReference type="SUPFAM" id="SSF64307">
    <property type="entry name" value="SirA-like"/>
    <property type="match status" value="1"/>
</dbReference>
<dbReference type="GO" id="GO:0006508">
    <property type="term" value="P:proteolysis"/>
    <property type="evidence" value="ECO:0007669"/>
    <property type="project" value="InterPro"/>
</dbReference>